<protein>
    <submittedName>
        <fullName evidence="1">Uncharacterized protein</fullName>
    </submittedName>
</protein>
<dbReference type="AlphaFoldDB" id="A0AAF0QAV1"/>
<evidence type="ECO:0000313" key="1">
    <source>
        <dbReference type="EMBL" id="WMV19846.1"/>
    </source>
</evidence>
<dbReference type="EMBL" id="CP133614">
    <property type="protein sequence ID" value="WMV19846.1"/>
    <property type="molecule type" value="Genomic_DNA"/>
</dbReference>
<keyword evidence="2" id="KW-1185">Reference proteome</keyword>
<dbReference type="Proteomes" id="UP001234989">
    <property type="component" value="Chromosome 3"/>
</dbReference>
<proteinExistence type="predicted"/>
<organism evidence="1 2">
    <name type="scientific">Solanum verrucosum</name>
    <dbReference type="NCBI Taxonomy" id="315347"/>
    <lineage>
        <taxon>Eukaryota</taxon>
        <taxon>Viridiplantae</taxon>
        <taxon>Streptophyta</taxon>
        <taxon>Embryophyta</taxon>
        <taxon>Tracheophyta</taxon>
        <taxon>Spermatophyta</taxon>
        <taxon>Magnoliopsida</taxon>
        <taxon>eudicotyledons</taxon>
        <taxon>Gunneridae</taxon>
        <taxon>Pentapetalae</taxon>
        <taxon>asterids</taxon>
        <taxon>lamiids</taxon>
        <taxon>Solanales</taxon>
        <taxon>Solanaceae</taxon>
        <taxon>Solanoideae</taxon>
        <taxon>Solaneae</taxon>
        <taxon>Solanum</taxon>
    </lineage>
</organism>
<evidence type="ECO:0000313" key="2">
    <source>
        <dbReference type="Proteomes" id="UP001234989"/>
    </source>
</evidence>
<sequence length="60" mass="6572">MMRHMYSGSSTGDSFIHPGVRVSYVSQDEGSLGDHQWFLSVGHVQGVDLGRDSLVPIILL</sequence>
<name>A0AAF0QAV1_SOLVR</name>
<reference evidence="1" key="1">
    <citation type="submission" date="2023-08" db="EMBL/GenBank/DDBJ databases">
        <title>A de novo genome assembly of Solanum verrucosum Schlechtendal, a Mexican diploid species geographically isolated from the other diploid A-genome species in potato relatives.</title>
        <authorList>
            <person name="Hosaka K."/>
        </authorList>
    </citation>
    <scope>NUCLEOTIDE SEQUENCE</scope>
    <source>
        <tissue evidence="1">Young leaves</tissue>
    </source>
</reference>
<gene>
    <name evidence="1" type="ORF">MTR67_013231</name>
</gene>
<accession>A0AAF0QAV1</accession>